<sequence length="310" mass="32965">MDIPLIESGIIINPNFLSRFLAGLNSHWAYCALAVAAVAAFSSLAKRTRLVFFRFPSAKSVIPHPPTYFSDTDDVSSSDSDDDTEAEEEDDDVNHEDDAMASDDDESESFCGNCWVDEGRNGDSEERVFWPELVGGGAIVKVWDGLGLGFRKSGTEKLISLMDLSRGDAISSFLAGRGQIPAAFMESPAVVLSGAADIGGNFNIRAWDSRTGGEASGVSFGPRRRRRVEGIAGGEGRVFVRDDAGEVSLVDLRNGKTTAAVGGETFWDADAVFVDGGGDDEGKSGMVGGSSVAAWCRNAVRCFPVLPSSR</sequence>
<evidence type="ECO:0000313" key="4">
    <source>
        <dbReference type="RefSeq" id="XP_039143286.1"/>
    </source>
</evidence>
<keyword evidence="2" id="KW-0472">Membrane</keyword>
<evidence type="ECO:0000256" key="1">
    <source>
        <dbReference type="SAM" id="MobiDB-lite"/>
    </source>
</evidence>
<feature type="compositionally biased region" description="Acidic residues" evidence="1">
    <location>
        <begin position="71"/>
        <end position="108"/>
    </location>
</feature>
<keyword evidence="2" id="KW-1133">Transmembrane helix</keyword>
<accession>A0AB40CTE3</accession>
<feature type="transmembrane region" description="Helical" evidence="2">
    <location>
        <begin position="27"/>
        <end position="45"/>
    </location>
</feature>
<organism evidence="3 4">
    <name type="scientific">Dioscorea cayennensis subsp. rotundata</name>
    <name type="common">White Guinea yam</name>
    <name type="synonym">Dioscorea rotundata</name>
    <dbReference type="NCBI Taxonomy" id="55577"/>
    <lineage>
        <taxon>Eukaryota</taxon>
        <taxon>Viridiplantae</taxon>
        <taxon>Streptophyta</taxon>
        <taxon>Embryophyta</taxon>
        <taxon>Tracheophyta</taxon>
        <taxon>Spermatophyta</taxon>
        <taxon>Magnoliopsida</taxon>
        <taxon>Liliopsida</taxon>
        <taxon>Dioscoreales</taxon>
        <taxon>Dioscoreaceae</taxon>
        <taxon>Dioscorea</taxon>
    </lineage>
</organism>
<evidence type="ECO:0000256" key="2">
    <source>
        <dbReference type="SAM" id="Phobius"/>
    </source>
</evidence>
<reference evidence="4" key="1">
    <citation type="submission" date="2025-08" db="UniProtKB">
        <authorList>
            <consortium name="RefSeq"/>
        </authorList>
    </citation>
    <scope>IDENTIFICATION</scope>
</reference>
<protein>
    <submittedName>
        <fullName evidence="4">Uncharacterized protein LOC120280493</fullName>
    </submittedName>
</protein>
<dbReference type="GeneID" id="120280493"/>
<dbReference type="AlphaFoldDB" id="A0AB40CTE3"/>
<keyword evidence="2" id="KW-0812">Transmembrane</keyword>
<feature type="region of interest" description="Disordered" evidence="1">
    <location>
        <begin position="66"/>
        <end position="114"/>
    </location>
</feature>
<gene>
    <name evidence="4" type="primary">LOC120280493</name>
</gene>
<evidence type="ECO:0000313" key="3">
    <source>
        <dbReference type="Proteomes" id="UP001515500"/>
    </source>
</evidence>
<proteinExistence type="predicted"/>
<dbReference type="Proteomes" id="UP001515500">
    <property type="component" value="Chromosome 17"/>
</dbReference>
<dbReference type="RefSeq" id="XP_039143286.1">
    <property type="nucleotide sequence ID" value="XM_039287352.1"/>
</dbReference>
<name>A0AB40CTE3_DIOCR</name>
<dbReference type="PANTHER" id="PTHR36715">
    <property type="entry name" value="BNAANNG41370D PROTEIN"/>
    <property type="match status" value="1"/>
</dbReference>
<keyword evidence="3" id="KW-1185">Reference proteome</keyword>
<dbReference type="PANTHER" id="PTHR36715:SF1">
    <property type="entry name" value="PROTEIN, PUTATIVE-RELATED"/>
    <property type="match status" value="1"/>
</dbReference>